<evidence type="ECO:0000313" key="9">
    <source>
        <dbReference type="EMBL" id="KID42517.1"/>
    </source>
</evidence>
<dbReference type="AlphaFoldDB" id="A0A0C1PP24"/>
<feature type="transmembrane region" description="Helical" evidence="8">
    <location>
        <begin position="141"/>
        <end position="162"/>
    </location>
</feature>
<evidence type="ECO:0000256" key="6">
    <source>
        <dbReference type="ARBA" id="ARBA00023136"/>
    </source>
</evidence>
<evidence type="ECO:0000256" key="4">
    <source>
        <dbReference type="ARBA" id="ARBA00022692"/>
    </source>
</evidence>
<proteinExistence type="inferred from homology"/>
<evidence type="ECO:0000256" key="2">
    <source>
        <dbReference type="ARBA" id="ARBA00008974"/>
    </source>
</evidence>
<feature type="transmembrane region" description="Helical" evidence="8">
    <location>
        <begin position="290"/>
        <end position="310"/>
    </location>
</feature>
<feature type="transmembrane region" description="Helical" evidence="8">
    <location>
        <begin position="359"/>
        <end position="381"/>
    </location>
</feature>
<keyword evidence="4 8" id="KW-0812">Transmembrane</keyword>
<feature type="transmembrane region" description="Helical" evidence="8">
    <location>
        <begin position="174"/>
        <end position="192"/>
    </location>
</feature>
<dbReference type="PANTHER" id="PTHR30569">
    <property type="entry name" value="CYTOSINE TRANSPORTER CODB"/>
    <property type="match status" value="1"/>
</dbReference>
<comment type="subcellular location">
    <subcellularLocation>
        <location evidence="1">Membrane</location>
        <topology evidence="1">Multi-pass membrane protein</topology>
    </subcellularLocation>
</comment>
<name>A0A0C1PP24_9LACO</name>
<dbReference type="OrthoDB" id="9787279at2"/>
<dbReference type="PATRIC" id="fig|1614.7.peg.436"/>
<accession>A0A0C1PP24</accession>
<dbReference type="InterPro" id="IPR001248">
    <property type="entry name" value="Pur-cyt_permease"/>
</dbReference>
<organism evidence="9 10">
    <name type="scientific">Fructilactobacillus fructivorans</name>
    <dbReference type="NCBI Taxonomy" id="1614"/>
    <lineage>
        <taxon>Bacteria</taxon>
        <taxon>Bacillati</taxon>
        <taxon>Bacillota</taxon>
        <taxon>Bacilli</taxon>
        <taxon>Lactobacillales</taxon>
        <taxon>Lactobacillaceae</taxon>
        <taxon>Fructilactobacillus</taxon>
    </lineage>
</organism>
<dbReference type="PIRSF" id="PIRSF002744">
    <property type="entry name" value="Pur-cyt_permease"/>
    <property type="match status" value="1"/>
</dbReference>
<dbReference type="GO" id="GO:0005886">
    <property type="term" value="C:plasma membrane"/>
    <property type="evidence" value="ECO:0007669"/>
    <property type="project" value="TreeGrafter"/>
</dbReference>
<feature type="transmembrane region" description="Helical" evidence="8">
    <location>
        <begin position="212"/>
        <end position="234"/>
    </location>
</feature>
<dbReference type="InterPro" id="IPR030191">
    <property type="entry name" value="CodB"/>
</dbReference>
<keyword evidence="6 7" id="KW-0472">Membrane</keyword>
<evidence type="ECO:0000256" key="3">
    <source>
        <dbReference type="ARBA" id="ARBA00022448"/>
    </source>
</evidence>
<feature type="transmembrane region" description="Helical" evidence="8">
    <location>
        <begin position="106"/>
        <end position="129"/>
    </location>
</feature>
<feature type="transmembrane region" description="Helical" evidence="8">
    <location>
        <begin position="427"/>
        <end position="448"/>
    </location>
</feature>
<evidence type="ECO:0000313" key="10">
    <source>
        <dbReference type="Proteomes" id="UP000031397"/>
    </source>
</evidence>
<dbReference type="Pfam" id="PF02133">
    <property type="entry name" value="Transp_cyt_pur"/>
    <property type="match status" value="1"/>
</dbReference>
<keyword evidence="10" id="KW-1185">Reference proteome</keyword>
<keyword evidence="5 8" id="KW-1133">Transmembrane helix</keyword>
<evidence type="ECO:0000256" key="5">
    <source>
        <dbReference type="ARBA" id="ARBA00022989"/>
    </source>
</evidence>
<dbReference type="Gene3D" id="1.10.4160.10">
    <property type="entry name" value="Hydantoin permease"/>
    <property type="match status" value="1"/>
</dbReference>
<keyword evidence="3 7" id="KW-0813">Transport</keyword>
<comment type="caution">
    <text evidence="9">The sequence shown here is derived from an EMBL/GenBank/DDBJ whole genome shotgun (WGS) entry which is preliminary data.</text>
</comment>
<protein>
    <submittedName>
        <fullName evidence="9">Cytosine/purine/uracil/thiamine/allantoin permease family protein</fullName>
    </submittedName>
</protein>
<feature type="transmembrane region" description="Helical" evidence="8">
    <location>
        <begin position="246"/>
        <end position="270"/>
    </location>
</feature>
<dbReference type="InterPro" id="IPR026030">
    <property type="entry name" value="Pur-cyt_permease_Fcy2/21/22"/>
</dbReference>
<dbReference type="GeneID" id="74913128"/>
<gene>
    <name evidence="9" type="ORF">LfDm3_0446</name>
</gene>
<feature type="transmembrane region" description="Helical" evidence="8">
    <location>
        <begin position="331"/>
        <end position="353"/>
    </location>
</feature>
<evidence type="ECO:0000256" key="1">
    <source>
        <dbReference type="ARBA" id="ARBA00004141"/>
    </source>
</evidence>
<sequence>MESNQKYAFESIPISERDMNYWDMFATWFGANANNGTWFIGGVIAAAGFFGGISSAVIASVIASVIAFAFLSMVGYMGYQTGASTTILSRAPFGIRGSVVPSVINLTLFMGWTAVNTFIAATSLAYLFHSMFGWALFGQPGGYFGIIVGIIIMSILHLLSIIAGPKSVQIIERIGVVLVIIFVIIEVIVVFRDVSFSQIAKYQVPMKSKMPFGVALDTIAAAALGWVVGGADFTRFTSSKRIATQAPYVGAILGMVSFVIIGLCTTLSVAVTSGVFNPNNSDPSTVANKLGLGLIAMVVIVLTSMTANAVNIQSGGSALNNLIPKISLNKSLFIVTILSMILTLVPLINGSFLDAFTAFLNYTGMFLGPIIAILVVDYFGLSDGKYDLKALATPTGKYWYKGGINWFAMACIAIGVVLYIGLNLLPIVKATVGATFISMIVVAIVYYVGSKLMRKA</sequence>
<feature type="transmembrane region" description="Helical" evidence="8">
    <location>
        <begin position="402"/>
        <end position="421"/>
    </location>
</feature>
<comment type="similarity">
    <text evidence="2 7">Belongs to the purine-cytosine permease (2.A.39) family.</text>
</comment>
<reference evidence="9 10" key="1">
    <citation type="submission" date="2014-06" db="EMBL/GenBank/DDBJ databases">
        <title>Functional and comparative genomic analyses of the Drosophila gut microbiota identify candidate symbiosis factors.</title>
        <authorList>
            <person name="Newell P.D."/>
            <person name="Chaston J.M."/>
            <person name="Douglas A.E."/>
        </authorList>
    </citation>
    <scope>NUCLEOTIDE SEQUENCE [LARGE SCALE GENOMIC DNA]</scope>
    <source>
        <strain evidence="9 10">DmCS_002</strain>
    </source>
</reference>
<dbReference type="RefSeq" id="WP_039143709.1">
    <property type="nucleotide sequence ID" value="NZ_JOJZ01000009.1"/>
</dbReference>
<dbReference type="PANTHER" id="PTHR30569:SF0">
    <property type="entry name" value="CYTOSINE PERMEASE"/>
    <property type="match status" value="1"/>
</dbReference>
<feature type="transmembrane region" description="Helical" evidence="8">
    <location>
        <begin position="38"/>
        <end position="71"/>
    </location>
</feature>
<dbReference type="GO" id="GO:0015209">
    <property type="term" value="F:cytosine transmembrane transporter activity"/>
    <property type="evidence" value="ECO:0007669"/>
    <property type="project" value="InterPro"/>
</dbReference>
<evidence type="ECO:0000256" key="8">
    <source>
        <dbReference type="SAM" id="Phobius"/>
    </source>
</evidence>
<dbReference type="EMBL" id="JOJZ01000009">
    <property type="protein sequence ID" value="KID42517.1"/>
    <property type="molecule type" value="Genomic_DNA"/>
</dbReference>
<dbReference type="Proteomes" id="UP000031397">
    <property type="component" value="Unassembled WGS sequence"/>
</dbReference>
<evidence type="ECO:0000256" key="7">
    <source>
        <dbReference type="PIRNR" id="PIRNR002744"/>
    </source>
</evidence>